<evidence type="ECO:0000313" key="6">
    <source>
        <dbReference type="EMBL" id="MBS9524480.1"/>
    </source>
</evidence>
<dbReference type="Proteomes" id="UP001319104">
    <property type="component" value="Unassembled WGS sequence"/>
</dbReference>
<dbReference type="PANTHER" id="PTHR22990:SF15">
    <property type="entry name" value="F-BOX ONLY PROTEIN 10"/>
    <property type="match status" value="1"/>
</dbReference>
<evidence type="ECO:0000259" key="5">
    <source>
        <dbReference type="SMART" id="SM00722"/>
    </source>
</evidence>
<gene>
    <name evidence="6" type="ORF">KI659_10680</name>
</gene>
<dbReference type="NCBIfam" id="TIGR03804">
    <property type="entry name" value="para_beta_helix"/>
    <property type="match status" value="2"/>
</dbReference>
<comment type="pathway">
    <text evidence="1">Protein modification; protein ubiquitination.</text>
</comment>
<keyword evidence="2" id="KW-0677">Repeat</keyword>
<evidence type="ECO:0000256" key="1">
    <source>
        <dbReference type="ARBA" id="ARBA00004906"/>
    </source>
</evidence>
<dbReference type="InterPro" id="IPR022441">
    <property type="entry name" value="Para_beta_helix_rpt-2"/>
</dbReference>
<accession>A0AAP2G4G7</accession>
<comment type="caution">
    <text evidence="6">The sequence shown here is derived from an EMBL/GenBank/DDBJ whole genome shotgun (WGS) entry which is preliminary data.</text>
</comment>
<sequence>MKSLLTILLTLCIPLLTFSQSTNGKVSQGASIQLAIDSAAPGDTLFIRAGKYLENNLLIQKPLTLIGLDYPTIDADGKGEIFIVAGKDVTIQGFKLINTGRSSVEDLAAIKGLDAHDITIRDNRFDNTFFAIHLSNTNRALIQNNHLKAEAEHEYQLGNGIHLWKCKRARILDNEVSGHRDGIYFEFVTNSTIERNQSVGNMRYGLHFMFSNENEYLENTFKNNGAGVAVMYSHGMKMRHNNFEDNWGTASYGLLLKDMRDSQIIGNRFTGNTIGIYMESTSRSTFEDNLFKQNGWGVKLQASCDDNSFSKNNFIANTFDFSTNGSLVLNKVNGNYWEKYQGYDLNKDGVGDVPFHPVSMFSVIVEKVPSAMMIYRSMLVTMLDKAEKVIPAMTPENLKDNYPSMKPYDLYRKSK</sequence>
<evidence type="ECO:0000256" key="3">
    <source>
        <dbReference type="ARBA" id="ARBA00022786"/>
    </source>
</evidence>
<dbReference type="Pfam" id="PF05048">
    <property type="entry name" value="NosD"/>
    <property type="match status" value="1"/>
</dbReference>
<keyword evidence="3" id="KW-0833">Ubl conjugation pathway</keyword>
<dbReference type="Gene3D" id="2.160.20.10">
    <property type="entry name" value="Single-stranded right-handed beta-helix, Pectin lyase-like"/>
    <property type="match status" value="1"/>
</dbReference>
<dbReference type="InterPro" id="IPR026464">
    <property type="entry name" value="NosD_copper_fam"/>
</dbReference>
<protein>
    <submittedName>
        <fullName evidence="6">Nitrous oxide reductase family maturation protein NosD</fullName>
    </submittedName>
</protein>
<feature type="chain" id="PRO_5042821031" evidence="4">
    <location>
        <begin position="25"/>
        <end position="415"/>
    </location>
</feature>
<dbReference type="InterPro" id="IPR006626">
    <property type="entry name" value="PbH1"/>
</dbReference>
<dbReference type="InterPro" id="IPR006633">
    <property type="entry name" value="Carb-bd_sugar_hydrolysis-dom"/>
</dbReference>
<feature type="signal peptide" evidence="4">
    <location>
        <begin position="1"/>
        <end position="24"/>
    </location>
</feature>
<dbReference type="SUPFAM" id="SSF51126">
    <property type="entry name" value="Pectin lyase-like"/>
    <property type="match status" value="1"/>
</dbReference>
<organism evidence="6 7">
    <name type="scientific">Litoribacter ruber</name>
    <dbReference type="NCBI Taxonomy" id="702568"/>
    <lineage>
        <taxon>Bacteria</taxon>
        <taxon>Pseudomonadati</taxon>
        <taxon>Bacteroidota</taxon>
        <taxon>Cytophagia</taxon>
        <taxon>Cytophagales</taxon>
        <taxon>Cyclobacteriaceae</taxon>
        <taxon>Litoribacter</taxon>
    </lineage>
</organism>
<dbReference type="InterPro" id="IPR012334">
    <property type="entry name" value="Pectin_lyas_fold"/>
</dbReference>
<reference evidence="6 7" key="1">
    <citation type="submission" date="2021-05" db="EMBL/GenBank/DDBJ databases">
        <authorList>
            <person name="Zhang Z.D."/>
            <person name="Osman G."/>
        </authorList>
    </citation>
    <scope>NUCLEOTIDE SEQUENCE [LARGE SCALE GENOMIC DNA]</scope>
    <source>
        <strain evidence="6 7">KCTC 32217</strain>
    </source>
</reference>
<keyword evidence="7" id="KW-1185">Reference proteome</keyword>
<dbReference type="InterPro" id="IPR011050">
    <property type="entry name" value="Pectin_lyase_fold/virulence"/>
</dbReference>
<dbReference type="SMART" id="SM00710">
    <property type="entry name" value="PbH1"/>
    <property type="match status" value="10"/>
</dbReference>
<dbReference type="InterPro" id="IPR051550">
    <property type="entry name" value="SCF-Subunits/Alg-Epimerases"/>
</dbReference>
<dbReference type="PANTHER" id="PTHR22990">
    <property type="entry name" value="F-BOX ONLY PROTEIN"/>
    <property type="match status" value="1"/>
</dbReference>
<dbReference type="SMART" id="SM00722">
    <property type="entry name" value="CASH"/>
    <property type="match status" value="2"/>
</dbReference>
<evidence type="ECO:0000256" key="2">
    <source>
        <dbReference type="ARBA" id="ARBA00022737"/>
    </source>
</evidence>
<dbReference type="InterPro" id="IPR007742">
    <property type="entry name" value="NosD_dom"/>
</dbReference>
<proteinExistence type="predicted"/>
<dbReference type="EMBL" id="JAHCMY010000005">
    <property type="protein sequence ID" value="MBS9524480.1"/>
    <property type="molecule type" value="Genomic_DNA"/>
</dbReference>
<evidence type="ECO:0000256" key="4">
    <source>
        <dbReference type="SAM" id="SignalP"/>
    </source>
</evidence>
<dbReference type="AlphaFoldDB" id="A0AAP2G4G7"/>
<dbReference type="NCBIfam" id="TIGR04247">
    <property type="entry name" value="NosD_copper_fam"/>
    <property type="match status" value="1"/>
</dbReference>
<feature type="domain" description="Carbohydrate-binding/sugar hydrolysis" evidence="5">
    <location>
        <begin position="39"/>
        <end position="186"/>
    </location>
</feature>
<keyword evidence="4" id="KW-0732">Signal</keyword>
<evidence type="ECO:0000313" key="7">
    <source>
        <dbReference type="Proteomes" id="UP001319104"/>
    </source>
</evidence>
<feature type="domain" description="Carbohydrate-binding/sugar hydrolysis" evidence="5">
    <location>
        <begin position="211"/>
        <end position="353"/>
    </location>
</feature>
<name>A0AAP2G4G7_9BACT</name>
<dbReference type="RefSeq" id="WP_213945339.1">
    <property type="nucleotide sequence ID" value="NZ_JAHCMY010000005.1"/>
</dbReference>